<name>A0A6F8SJC5_9ACTN</name>
<evidence type="ECO:0000313" key="3">
    <source>
        <dbReference type="Proteomes" id="UP000501727"/>
    </source>
</evidence>
<keyword evidence="1" id="KW-1133">Transmembrane helix</keyword>
<dbReference type="EMBL" id="AP022829">
    <property type="protein sequence ID" value="BCA88388.1"/>
    <property type="molecule type" value="Genomic_DNA"/>
</dbReference>
<feature type="transmembrane region" description="Helical" evidence="1">
    <location>
        <begin position="6"/>
        <end position="30"/>
    </location>
</feature>
<proteinExistence type="predicted"/>
<keyword evidence="1" id="KW-0472">Membrane</keyword>
<dbReference type="Proteomes" id="UP000501727">
    <property type="component" value="Chromosome"/>
</dbReference>
<dbReference type="KEGG" id="ahat:ADCFC_10070"/>
<keyword evidence="1" id="KW-0812">Transmembrane</keyword>
<protein>
    <submittedName>
        <fullName evidence="2">Uncharacterized protein</fullName>
    </submittedName>
</protein>
<reference evidence="3" key="1">
    <citation type="journal article" date="2020" name="Microbiol. Resour. Announc.">
        <title>Complete Genome Sequence of Adlercreutzia sp. Strain 8CFCBH1, a Potent Producer of Equol, Isolated from Healthy Japanese Feces.</title>
        <authorList>
            <person name="Ogata Y."/>
            <person name="Sakamoto M."/>
            <person name="Ohkuma M."/>
            <person name="Hattori M."/>
            <person name="Suda W."/>
        </authorList>
    </citation>
    <scope>NUCLEOTIDE SEQUENCE [LARGE SCALE GENOMIC DNA]</scope>
    <source>
        <strain evidence="3">8CFCBH1</strain>
    </source>
</reference>
<reference evidence="3" key="2">
    <citation type="submission" date="2020-03" db="EMBL/GenBank/DDBJ databases">
        <title>Complete Genome Sequence of Adlercreutzia sp. strain 8CFCBH1 Producing Equol, Isolated from Healthy Japanese Feces.</title>
        <authorList>
            <person name="Ogata Y."/>
            <person name="Sakamoto M."/>
            <person name="Ohkuma M."/>
            <person name="Hattori M."/>
            <person name="Suda W."/>
        </authorList>
    </citation>
    <scope>NUCLEOTIDE SEQUENCE [LARGE SCALE GENOMIC DNA]</scope>
    <source>
        <strain evidence="3">8CFCBH1</strain>
    </source>
</reference>
<sequence>MLIGIWTPMLVVFLVIIFVGIVALAVYLALRHIRASNVAVKSTTQLSDERAARLKALASACGNPDFAQRIERVSDDVRFSDSSIVLPLDTRISELIDSLYAAIQANDKEGAVDDLTELSSLAAQRRAESSRVKRGSF</sequence>
<organism evidence="2 3">
    <name type="scientific">Adlercreutzia hattorii</name>
    <dbReference type="NCBI Taxonomy" id="2707299"/>
    <lineage>
        <taxon>Bacteria</taxon>
        <taxon>Bacillati</taxon>
        <taxon>Actinomycetota</taxon>
        <taxon>Coriobacteriia</taxon>
        <taxon>Eggerthellales</taxon>
        <taxon>Eggerthellaceae</taxon>
        <taxon>Adlercreutzia</taxon>
    </lineage>
</organism>
<accession>A0A6F8SJC5</accession>
<evidence type="ECO:0000256" key="1">
    <source>
        <dbReference type="SAM" id="Phobius"/>
    </source>
</evidence>
<gene>
    <name evidence="2" type="ORF">ADCFC_08860</name>
</gene>
<dbReference type="AlphaFoldDB" id="A0A6F8SJC5"/>
<dbReference type="RefSeq" id="WP_173112524.1">
    <property type="nucleotide sequence ID" value="NZ_AP022829.1"/>
</dbReference>
<evidence type="ECO:0000313" key="2">
    <source>
        <dbReference type="EMBL" id="BCA88388.1"/>
    </source>
</evidence>
<keyword evidence="3" id="KW-1185">Reference proteome</keyword>